<keyword evidence="1" id="KW-0472">Membrane</keyword>
<dbReference type="KEGG" id="shx:MS3_00008303"/>
<reference evidence="2" key="2">
    <citation type="journal article" date="2019" name="Gigascience">
        <title>High-quality Schistosoma haematobium genome achieved by single-molecule and long-range sequencing.</title>
        <authorList>
            <person name="Stroehlein A.J."/>
            <person name="Korhonen P.K."/>
            <person name="Chong T.M."/>
            <person name="Lim Y.L."/>
            <person name="Chan K.G."/>
            <person name="Webster B."/>
            <person name="Rollinson D."/>
            <person name="Brindley P.J."/>
            <person name="Gasser R.B."/>
            <person name="Young N.D."/>
        </authorList>
    </citation>
    <scope>NUCLEOTIDE SEQUENCE</scope>
</reference>
<accession>A0A922LFC4</accession>
<sequence length="223" mass="24970">MSTFAFDDVLAVTNQNKSHCIFHRLAHPIVLSGLILTFIGLLIGSLIILIKKLHSTSIINICFMAITLIIMIIGVGLLNSPTKWYEIIISVTVDTTLATLAILLGVKLQGPERKLKIVLFSIWCVFGGIGIILLIIGAALCNYIVLGVAWIYWCCAMLIVIVDTAYYLDRSSEEEQSHVMYILFLWSYEYIAVIISSQFCLNSFIDCHPCNKTMNNTMIGHYE</sequence>
<keyword evidence="3" id="KW-1185">Reference proteome</keyword>
<reference evidence="2" key="4">
    <citation type="journal article" date="2022" name="PLoS Pathog.">
        <title>Chromosome-level genome of Schistosoma haematobium underpins genome-wide explorations of molecular variation.</title>
        <authorList>
            <person name="Stroehlein A.J."/>
            <person name="Korhonen P.K."/>
            <person name="Lee V.V."/>
            <person name="Ralph S.A."/>
            <person name="Mentink-Kane M."/>
            <person name="You H."/>
            <person name="McManus D.P."/>
            <person name="Tchuente L.T."/>
            <person name="Stothard J.R."/>
            <person name="Kaur P."/>
            <person name="Dudchenko O."/>
            <person name="Aiden E.L."/>
            <person name="Yang B."/>
            <person name="Yang H."/>
            <person name="Emery A.M."/>
            <person name="Webster B.L."/>
            <person name="Brindley P.J."/>
            <person name="Rollinson D."/>
            <person name="Chang B.C.H."/>
            <person name="Gasser R.B."/>
            <person name="Young N.D."/>
        </authorList>
    </citation>
    <scope>NUCLEOTIDE SEQUENCE</scope>
</reference>
<feature type="transmembrane region" description="Helical" evidence="1">
    <location>
        <begin position="29"/>
        <end position="50"/>
    </location>
</feature>
<dbReference type="RefSeq" id="XP_051065255.1">
    <property type="nucleotide sequence ID" value="XM_051216663.1"/>
</dbReference>
<evidence type="ECO:0000256" key="1">
    <source>
        <dbReference type="SAM" id="Phobius"/>
    </source>
</evidence>
<gene>
    <name evidence="2" type="ORF">MS3_00008303</name>
</gene>
<keyword evidence="1" id="KW-0812">Transmembrane</keyword>
<feature type="transmembrane region" description="Helical" evidence="1">
    <location>
        <begin position="117"/>
        <end position="137"/>
    </location>
</feature>
<dbReference type="AlphaFoldDB" id="A0A922LFC4"/>
<evidence type="ECO:0000313" key="2">
    <source>
        <dbReference type="EMBL" id="KAH9581049.1"/>
    </source>
</evidence>
<name>A0A922LFC4_SCHHA</name>
<feature type="transmembrane region" description="Helical" evidence="1">
    <location>
        <begin position="57"/>
        <end position="78"/>
    </location>
</feature>
<feature type="transmembrane region" description="Helical" evidence="1">
    <location>
        <begin position="180"/>
        <end position="205"/>
    </location>
</feature>
<feature type="transmembrane region" description="Helical" evidence="1">
    <location>
        <begin position="84"/>
        <end position="105"/>
    </location>
</feature>
<feature type="transmembrane region" description="Helical" evidence="1">
    <location>
        <begin position="143"/>
        <end position="168"/>
    </location>
</feature>
<dbReference type="GeneID" id="75577797"/>
<dbReference type="CTD" id="75577797"/>
<proteinExistence type="predicted"/>
<dbReference type="Proteomes" id="UP000471633">
    <property type="component" value="Unassembled WGS sequence"/>
</dbReference>
<dbReference type="EMBL" id="AMPZ03000006">
    <property type="protein sequence ID" value="KAH9581049.1"/>
    <property type="molecule type" value="Genomic_DNA"/>
</dbReference>
<reference evidence="2" key="3">
    <citation type="submission" date="2021-06" db="EMBL/GenBank/DDBJ databases">
        <title>Chromosome-level genome assembly for S. haematobium.</title>
        <authorList>
            <person name="Stroehlein A.J."/>
        </authorList>
    </citation>
    <scope>NUCLEOTIDE SEQUENCE</scope>
</reference>
<keyword evidence="1" id="KW-1133">Transmembrane helix</keyword>
<evidence type="ECO:0000313" key="3">
    <source>
        <dbReference type="Proteomes" id="UP000471633"/>
    </source>
</evidence>
<comment type="caution">
    <text evidence="2">The sequence shown here is derived from an EMBL/GenBank/DDBJ whole genome shotgun (WGS) entry which is preliminary data.</text>
</comment>
<reference evidence="2" key="1">
    <citation type="journal article" date="2012" name="Nat. Genet.">
        <title>Whole-genome sequence of Schistosoma haematobium.</title>
        <authorList>
            <person name="Young N.D."/>
            <person name="Jex A.R."/>
            <person name="Li B."/>
            <person name="Liu S."/>
            <person name="Yang L."/>
            <person name="Xiong Z."/>
            <person name="Li Y."/>
            <person name="Cantacessi C."/>
            <person name="Hall R.S."/>
            <person name="Xu X."/>
            <person name="Chen F."/>
            <person name="Wu X."/>
            <person name="Zerlotini A."/>
            <person name="Oliveira G."/>
            <person name="Hofmann A."/>
            <person name="Zhang G."/>
            <person name="Fang X."/>
            <person name="Kang Y."/>
            <person name="Campbell B.E."/>
            <person name="Loukas A."/>
            <person name="Ranganathan S."/>
            <person name="Rollinson D."/>
            <person name="Rinaldi G."/>
            <person name="Brindley P.J."/>
            <person name="Yang H."/>
            <person name="Wang J."/>
            <person name="Wang J."/>
            <person name="Gasser R.B."/>
        </authorList>
    </citation>
    <scope>NUCLEOTIDE SEQUENCE</scope>
</reference>
<organism evidence="2 3">
    <name type="scientific">Schistosoma haematobium</name>
    <name type="common">Blood fluke</name>
    <dbReference type="NCBI Taxonomy" id="6185"/>
    <lineage>
        <taxon>Eukaryota</taxon>
        <taxon>Metazoa</taxon>
        <taxon>Spiralia</taxon>
        <taxon>Lophotrochozoa</taxon>
        <taxon>Platyhelminthes</taxon>
        <taxon>Trematoda</taxon>
        <taxon>Digenea</taxon>
        <taxon>Strigeidida</taxon>
        <taxon>Schistosomatoidea</taxon>
        <taxon>Schistosomatidae</taxon>
        <taxon>Schistosoma</taxon>
    </lineage>
</organism>
<protein>
    <submittedName>
        <fullName evidence="2">Uncharacterized protein</fullName>
    </submittedName>
</protein>